<accession>A0A173RDS9</accession>
<dbReference type="HAMAP" id="MF_01080">
    <property type="entry name" value="TruB_bact"/>
    <property type="match status" value="1"/>
</dbReference>
<feature type="active site" description="Nucleophile" evidence="5">
    <location>
        <position position="39"/>
    </location>
</feature>
<dbReference type="GO" id="GO:0031119">
    <property type="term" value="P:tRNA pseudouridine synthesis"/>
    <property type="evidence" value="ECO:0007669"/>
    <property type="project" value="UniProtKB-UniRule"/>
</dbReference>
<protein>
    <recommendedName>
        <fullName evidence="5">tRNA pseudouridine synthase B</fullName>
        <ecNumber evidence="5">5.4.99.25</ecNumber>
    </recommendedName>
    <alternativeName>
        <fullName evidence="5">tRNA pseudouridine(55) synthase</fullName>
        <shortName evidence="5">Psi55 synthase</shortName>
    </alternativeName>
    <alternativeName>
        <fullName evidence="5">tRNA pseudouridylate synthase</fullName>
    </alternativeName>
    <alternativeName>
        <fullName evidence="5">tRNA-uridine isomerase</fullName>
    </alternativeName>
</protein>
<evidence type="ECO:0000313" key="9">
    <source>
        <dbReference type="Proteomes" id="UP000095492"/>
    </source>
</evidence>
<dbReference type="PANTHER" id="PTHR13767">
    <property type="entry name" value="TRNA-PSEUDOURIDINE SYNTHASE"/>
    <property type="match status" value="1"/>
</dbReference>
<evidence type="ECO:0000259" key="7">
    <source>
        <dbReference type="Pfam" id="PF16198"/>
    </source>
</evidence>
<dbReference type="GO" id="GO:1990481">
    <property type="term" value="P:mRNA pseudouridine synthesis"/>
    <property type="evidence" value="ECO:0007669"/>
    <property type="project" value="TreeGrafter"/>
</dbReference>
<dbReference type="InterPro" id="IPR014780">
    <property type="entry name" value="tRNA_psdUridine_synth_TruB"/>
</dbReference>
<dbReference type="AlphaFoldDB" id="A0A173RDS9"/>
<dbReference type="GO" id="GO:0003723">
    <property type="term" value="F:RNA binding"/>
    <property type="evidence" value="ECO:0007669"/>
    <property type="project" value="InterPro"/>
</dbReference>
<reference evidence="8 9" key="1">
    <citation type="submission" date="2015-09" db="EMBL/GenBank/DDBJ databases">
        <authorList>
            <consortium name="Pathogen Informatics"/>
        </authorList>
    </citation>
    <scope>NUCLEOTIDE SEQUENCE [LARGE SCALE GENOMIC DNA]</scope>
    <source>
        <strain evidence="8 9">2789STDY5608891</strain>
    </source>
</reference>
<dbReference type="InterPro" id="IPR032819">
    <property type="entry name" value="TruB_C"/>
</dbReference>
<dbReference type="PANTHER" id="PTHR13767:SF2">
    <property type="entry name" value="PSEUDOURIDYLATE SYNTHASE TRUB1"/>
    <property type="match status" value="1"/>
</dbReference>
<dbReference type="InterPro" id="IPR002501">
    <property type="entry name" value="PsdUridine_synth_N"/>
</dbReference>
<evidence type="ECO:0000256" key="3">
    <source>
        <dbReference type="ARBA" id="ARBA00022694"/>
    </source>
</evidence>
<feature type="domain" description="tRNA pseudouridylate synthase B C-terminal" evidence="7">
    <location>
        <begin position="173"/>
        <end position="230"/>
    </location>
</feature>
<evidence type="ECO:0000256" key="4">
    <source>
        <dbReference type="ARBA" id="ARBA00023235"/>
    </source>
</evidence>
<keyword evidence="3 5" id="KW-0819">tRNA processing</keyword>
<dbReference type="SUPFAM" id="SSF55120">
    <property type="entry name" value="Pseudouridine synthase"/>
    <property type="match status" value="1"/>
</dbReference>
<evidence type="ECO:0000256" key="5">
    <source>
        <dbReference type="HAMAP-Rule" id="MF_01080"/>
    </source>
</evidence>
<keyword evidence="4 5" id="KW-0413">Isomerase</keyword>
<organism evidence="8 9">
    <name type="scientific">Eubacterium ramulus</name>
    <dbReference type="NCBI Taxonomy" id="39490"/>
    <lineage>
        <taxon>Bacteria</taxon>
        <taxon>Bacillati</taxon>
        <taxon>Bacillota</taxon>
        <taxon>Clostridia</taxon>
        <taxon>Eubacteriales</taxon>
        <taxon>Eubacteriaceae</taxon>
        <taxon>Eubacterium</taxon>
    </lineage>
</organism>
<evidence type="ECO:0000313" key="8">
    <source>
        <dbReference type="EMBL" id="CUM75947.1"/>
    </source>
</evidence>
<comment type="function">
    <text evidence="5">Responsible for synthesis of pseudouridine from uracil-55 in the psi GC loop of transfer RNAs.</text>
</comment>
<dbReference type="Pfam" id="PF01509">
    <property type="entry name" value="TruB_N"/>
    <property type="match status" value="1"/>
</dbReference>
<dbReference type="STRING" id="39490.ERS852448_00344"/>
<dbReference type="EC" id="5.4.99.25" evidence="5"/>
<dbReference type="GeneID" id="97391022"/>
<comment type="catalytic activity">
    <reaction evidence="1 5">
        <text>uridine(55) in tRNA = pseudouridine(55) in tRNA</text>
        <dbReference type="Rhea" id="RHEA:42532"/>
        <dbReference type="Rhea" id="RHEA-COMP:10101"/>
        <dbReference type="Rhea" id="RHEA-COMP:10102"/>
        <dbReference type="ChEBI" id="CHEBI:65314"/>
        <dbReference type="ChEBI" id="CHEBI:65315"/>
        <dbReference type="EC" id="5.4.99.25"/>
    </reaction>
</comment>
<dbReference type="Proteomes" id="UP000095492">
    <property type="component" value="Unassembled WGS sequence"/>
</dbReference>
<dbReference type="EMBL" id="CYYA01000002">
    <property type="protein sequence ID" value="CUM75947.1"/>
    <property type="molecule type" value="Genomic_DNA"/>
</dbReference>
<comment type="similarity">
    <text evidence="2 5">Belongs to the pseudouridine synthase TruB family. Type 1 subfamily.</text>
</comment>
<name>A0A173RDS9_EUBRA</name>
<dbReference type="RefSeq" id="WP_055289064.1">
    <property type="nucleotide sequence ID" value="NZ_CP173382.1"/>
</dbReference>
<feature type="domain" description="Pseudouridine synthase II N-terminal" evidence="6">
    <location>
        <begin position="25"/>
        <end position="172"/>
    </location>
</feature>
<dbReference type="FunFam" id="3.30.2350.10:FF:000011">
    <property type="entry name" value="tRNA pseudouridine synthase B"/>
    <property type="match status" value="1"/>
</dbReference>
<sequence>MYNGIINVYKEKGYTSFDVVARMRGICGQKKIGHTGTLDPDAEGVLPVCLGKATKVCDMLTDSDKVYRAVMQLGIETDTQDLTGTVLSACEVPVLTETEIRDVIRTFQGEIMQVPPMYSALKVNGKKLCDLARAGVTVERKARPVTIYEIRIERVELPEIELTVSCSKGTYIRTLCHDIGQKFGCGAAMKSLLRLQAAGFVLDEAHTLDEIQSYKAAGSLAEVITPVEQVFFVYPVLTAKPAFDVMLKNGNKMAPEQFAEYIVPQNGMLVRVRMSDGRFAAVYEYQETLGLYRPSKMFLED</sequence>
<dbReference type="GO" id="GO:0160148">
    <property type="term" value="F:tRNA pseudouridine(55) synthase activity"/>
    <property type="evidence" value="ECO:0007669"/>
    <property type="project" value="UniProtKB-EC"/>
</dbReference>
<evidence type="ECO:0000259" key="6">
    <source>
        <dbReference type="Pfam" id="PF01509"/>
    </source>
</evidence>
<gene>
    <name evidence="5 8" type="primary">truB</name>
    <name evidence="8" type="ORF">ERS852448_00344</name>
</gene>
<dbReference type="Gene3D" id="3.30.2350.10">
    <property type="entry name" value="Pseudouridine synthase"/>
    <property type="match status" value="1"/>
</dbReference>
<dbReference type="InterPro" id="IPR020103">
    <property type="entry name" value="PsdUridine_synth_cat_dom_sf"/>
</dbReference>
<proteinExistence type="inferred from homology"/>
<evidence type="ECO:0000256" key="2">
    <source>
        <dbReference type="ARBA" id="ARBA00005642"/>
    </source>
</evidence>
<dbReference type="Pfam" id="PF16198">
    <property type="entry name" value="TruB_C_2"/>
    <property type="match status" value="1"/>
</dbReference>
<dbReference type="NCBIfam" id="TIGR00431">
    <property type="entry name" value="TruB"/>
    <property type="match status" value="1"/>
</dbReference>
<evidence type="ECO:0000256" key="1">
    <source>
        <dbReference type="ARBA" id="ARBA00000385"/>
    </source>
</evidence>
<dbReference type="OrthoDB" id="9802309at2"/>
<dbReference type="CDD" id="cd02573">
    <property type="entry name" value="PseudoU_synth_EcTruB"/>
    <property type="match status" value="1"/>
</dbReference>